<keyword evidence="5 6" id="KW-0472">Membrane</keyword>
<feature type="transmembrane region" description="Helical" evidence="6">
    <location>
        <begin position="267"/>
        <end position="288"/>
    </location>
</feature>
<reference evidence="8" key="1">
    <citation type="submission" date="2024-05" db="EMBL/GenBank/DDBJ databases">
        <title>Isolation and characterization of Sporomusa carbonis sp. nov., a carboxydotrophic hydrogenogen in the genus of Sporomusa isolated from a charcoal burning pile.</title>
        <authorList>
            <person name="Boeer T."/>
            <person name="Rosenbaum F."/>
            <person name="Eysell L."/>
            <person name="Mueller V."/>
            <person name="Daniel R."/>
            <person name="Poehlein A."/>
        </authorList>
    </citation>
    <scope>NUCLEOTIDE SEQUENCE [LARGE SCALE GENOMIC DNA]</scope>
    <source>
        <strain evidence="8">DSM 3132</strain>
    </source>
</reference>
<feature type="transmembrane region" description="Helical" evidence="6">
    <location>
        <begin position="359"/>
        <end position="382"/>
    </location>
</feature>
<comment type="subcellular location">
    <subcellularLocation>
        <location evidence="1">Cell membrane</location>
        <topology evidence="1">Multi-pass membrane protein</topology>
    </subcellularLocation>
</comment>
<dbReference type="SUPFAM" id="SSF103473">
    <property type="entry name" value="MFS general substrate transporter"/>
    <property type="match status" value="1"/>
</dbReference>
<evidence type="ECO:0000313" key="8">
    <source>
        <dbReference type="EMBL" id="XFO70744.1"/>
    </source>
</evidence>
<evidence type="ECO:0000256" key="3">
    <source>
        <dbReference type="ARBA" id="ARBA00022692"/>
    </source>
</evidence>
<accession>A0ABZ3IXC5</accession>
<dbReference type="InterPro" id="IPR011701">
    <property type="entry name" value="MFS"/>
</dbReference>
<dbReference type="PANTHER" id="PTHR11662:SF399">
    <property type="entry name" value="FI19708P1-RELATED"/>
    <property type="match status" value="1"/>
</dbReference>
<feature type="domain" description="Major facilitator superfamily (MFS) profile" evidence="7">
    <location>
        <begin position="9"/>
        <end position="414"/>
    </location>
</feature>
<dbReference type="RefSeq" id="WP_093794313.1">
    <property type="nucleotide sequence ID" value="NZ_CP155571.1"/>
</dbReference>
<dbReference type="InterPro" id="IPR036259">
    <property type="entry name" value="MFS_trans_sf"/>
</dbReference>
<evidence type="ECO:0000256" key="4">
    <source>
        <dbReference type="ARBA" id="ARBA00022989"/>
    </source>
</evidence>
<keyword evidence="9" id="KW-1185">Reference proteome</keyword>
<evidence type="ECO:0000259" key="7">
    <source>
        <dbReference type="PROSITE" id="PS50850"/>
    </source>
</evidence>
<feature type="transmembrane region" description="Helical" evidence="6">
    <location>
        <begin position="159"/>
        <end position="178"/>
    </location>
</feature>
<feature type="transmembrane region" description="Helical" evidence="6">
    <location>
        <begin position="46"/>
        <end position="66"/>
    </location>
</feature>
<name>A0ABZ3IXC5_SPOA4</name>
<feature type="transmembrane region" description="Helical" evidence="6">
    <location>
        <begin position="388"/>
        <end position="410"/>
    </location>
</feature>
<dbReference type="EMBL" id="CP155571">
    <property type="protein sequence ID" value="XFO70744.1"/>
    <property type="molecule type" value="Genomic_DNA"/>
</dbReference>
<dbReference type="CDD" id="cd17319">
    <property type="entry name" value="MFS_ExuT_GudP_like"/>
    <property type="match status" value="1"/>
</dbReference>
<feature type="transmembrane region" description="Helical" evidence="6">
    <location>
        <begin position="226"/>
        <end position="247"/>
    </location>
</feature>
<evidence type="ECO:0000313" key="9">
    <source>
        <dbReference type="Proteomes" id="UP000216052"/>
    </source>
</evidence>
<dbReference type="Gene3D" id="1.20.1250.20">
    <property type="entry name" value="MFS general substrate transporter like domains"/>
    <property type="match status" value="2"/>
</dbReference>
<dbReference type="Pfam" id="PF07690">
    <property type="entry name" value="MFS_1"/>
    <property type="match status" value="2"/>
</dbReference>
<organism evidence="8 9">
    <name type="scientific">Sporomusa acidovorans (strain ATCC 49682 / DSM 3132 / Mol)</name>
    <dbReference type="NCBI Taxonomy" id="1123286"/>
    <lineage>
        <taxon>Bacteria</taxon>
        <taxon>Bacillati</taxon>
        <taxon>Bacillota</taxon>
        <taxon>Negativicutes</taxon>
        <taxon>Selenomonadales</taxon>
        <taxon>Sporomusaceae</taxon>
        <taxon>Sporomusa</taxon>
    </lineage>
</organism>
<feature type="transmembrane region" description="Helical" evidence="6">
    <location>
        <begin position="78"/>
        <end position="100"/>
    </location>
</feature>
<evidence type="ECO:0000256" key="1">
    <source>
        <dbReference type="ARBA" id="ARBA00004651"/>
    </source>
</evidence>
<evidence type="ECO:0000256" key="5">
    <source>
        <dbReference type="ARBA" id="ARBA00023136"/>
    </source>
</evidence>
<keyword evidence="2" id="KW-0813">Transport</keyword>
<evidence type="ECO:0000256" key="6">
    <source>
        <dbReference type="SAM" id="Phobius"/>
    </source>
</evidence>
<dbReference type="Proteomes" id="UP000216052">
    <property type="component" value="Chromosome"/>
</dbReference>
<keyword evidence="3 6" id="KW-0812">Transmembrane</keyword>
<keyword evidence="4 6" id="KW-1133">Transmembrane helix</keyword>
<gene>
    <name evidence="8" type="primary">exuT_1</name>
    <name evidence="8" type="ORF">SPACI_007440</name>
</gene>
<dbReference type="InterPro" id="IPR020846">
    <property type="entry name" value="MFS_dom"/>
</dbReference>
<evidence type="ECO:0000256" key="2">
    <source>
        <dbReference type="ARBA" id="ARBA00022448"/>
    </source>
</evidence>
<dbReference type="PANTHER" id="PTHR11662">
    <property type="entry name" value="SOLUTE CARRIER FAMILY 17"/>
    <property type="match status" value="1"/>
</dbReference>
<protein>
    <submittedName>
        <fullName evidence="8">Hexuronate transporter</fullName>
    </submittedName>
</protein>
<feature type="transmembrane region" description="Helical" evidence="6">
    <location>
        <begin position="300"/>
        <end position="319"/>
    </location>
</feature>
<proteinExistence type="predicted"/>
<dbReference type="PROSITE" id="PS50850">
    <property type="entry name" value="MFS"/>
    <property type="match status" value="1"/>
</dbReference>
<feature type="transmembrane region" description="Helical" evidence="6">
    <location>
        <begin position="325"/>
        <end position="347"/>
    </location>
</feature>
<dbReference type="InterPro" id="IPR050382">
    <property type="entry name" value="MFS_Na/Anion_cotransporter"/>
</dbReference>
<sequence length="422" mass="45434">MFRNFRHVVLTMLFCAAFINYVDRAALSIAAPYISKEFNLNPADMGLIFSSFFVGYALFNFVGGYLSDIYGPRKIFGGAMAVWSVFGGLTAAVFNFWSLYVVRVLFGLGEGPIGSGNNKTINNWFPAGERARAVGIATGGMSLGAALTGPIVGFMAINWGWRTPFLVLMVMGLVWTYVWSKLITDYPRENSRVSAEELKVIEAGQTKPSPTAAKLPLSYFLKQPTVLATAIAFFASNYILYFFLTWFPSYLVMAHNLSIKNMAIVSVIPWLVGFLGQVGGGFISDMVFKKTGNLMFSRKIVIVVSLLASALGVGFSGMVSSVTSVVALMSVSIFFQYLTTANFWAVIQDTVRGENVGGVGGFVHFLSNLSGIIGPAATGYLVQTTGSFTIPFLVAGGLAIIGLLAIAFFVKPIPDNTASVSA</sequence>